<dbReference type="EMBL" id="KN399372">
    <property type="protein sequence ID" value="KHG13334.1"/>
    <property type="molecule type" value="Genomic_DNA"/>
</dbReference>
<reference evidence="2" key="1">
    <citation type="submission" date="2014-09" db="EMBL/GenBank/DDBJ databases">
        <authorList>
            <person name="Mudge J."/>
            <person name="Ramaraj T."/>
            <person name="Lindquist I.E."/>
            <person name="Bharti A.K."/>
            <person name="Sundararajan A."/>
            <person name="Cameron C.T."/>
            <person name="Woodward J.E."/>
            <person name="May G.D."/>
            <person name="Brubaker C."/>
            <person name="Broadhvest J."/>
            <person name="Wilkins T.A."/>
        </authorList>
    </citation>
    <scope>NUCLEOTIDE SEQUENCE</scope>
    <source>
        <strain evidence="2">cv. AKA8401</strain>
    </source>
</reference>
<proteinExistence type="predicted"/>
<name>A0A0B0NNI9_GOSAR</name>
<dbReference type="Proteomes" id="UP000032142">
    <property type="component" value="Unassembled WGS sequence"/>
</dbReference>
<organism evidence="1 2">
    <name type="scientific">Gossypium arboreum</name>
    <name type="common">Tree cotton</name>
    <name type="synonym">Gossypium nanking</name>
    <dbReference type="NCBI Taxonomy" id="29729"/>
    <lineage>
        <taxon>Eukaryota</taxon>
        <taxon>Viridiplantae</taxon>
        <taxon>Streptophyta</taxon>
        <taxon>Embryophyta</taxon>
        <taxon>Tracheophyta</taxon>
        <taxon>Spermatophyta</taxon>
        <taxon>Magnoliopsida</taxon>
        <taxon>eudicotyledons</taxon>
        <taxon>Gunneridae</taxon>
        <taxon>Pentapetalae</taxon>
        <taxon>rosids</taxon>
        <taxon>malvids</taxon>
        <taxon>Malvales</taxon>
        <taxon>Malvaceae</taxon>
        <taxon>Malvoideae</taxon>
        <taxon>Gossypium</taxon>
    </lineage>
</organism>
<protein>
    <submittedName>
        <fullName evidence="1">Uncharacterized protein</fullName>
    </submittedName>
</protein>
<sequence>MPMWKPMSISLPISQTHKKANF</sequence>
<accession>A0A0B0NNI9</accession>
<gene>
    <name evidence="1" type="ORF">F383_17220</name>
</gene>
<dbReference type="AlphaFoldDB" id="A0A0B0NNI9"/>
<evidence type="ECO:0000313" key="2">
    <source>
        <dbReference type="Proteomes" id="UP000032142"/>
    </source>
</evidence>
<evidence type="ECO:0000313" key="1">
    <source>
        <dbReference type="EMBL" id="KHG13334.1"/>
    </source>
</evidence>
<keyword evidence="2" id="KW-1185">Reference proteome</keyword>